<keyword evidence="1" id="KW-0863">Zinc-finger</keyword>
<dbReference type="InterPro" id="IPR036875">
    <property type="entry name" value="Znf_CCHC_sf"/>
</dbReference>
<evidence type="ECO:0000313" key="5">
    <source>
        <dbReference type="Proteomes" id="UP000717585"/>
    </source>
</evidence>
<feature type="domain" description="CCHC-type" evidence="3">
    <location>
        <begin position="178"/>
        <end position="193"/>
    </location>
</feature>
<evidence type="ECO:0000313" key="4">
    <source>
        <dbReference type="EMBL" id="KAG9391966.1"/>
    </source>
</evidence>
<name>A0A8J6AQW9_9EUKA</name>
<evidence type="ECO:0000259" key="3">
    <source>
        <dbReference type="PROSITE" id="PS50158"/>
    </source>
</evidence>
<evidence type="ECO:0000256" key="1">
    <source>
        <dbReference type="PROSITE-ProRule" id="PRU00047"/>
    </source>
</evidence>
<keyword evidence="1" id="KW-0479">Metal-binding</keyword>
<feature type="region of interest" description="Disordered" evidence="2">
    <location>
        <begin position="132"/>
        <end position="161"/>
    </location>
</feature>
<dbReference type="SUPFAM" id="SSF57756">
    <property type="entry name" value="Retrovirus zinc finger-like domains"/>
    <property type="match status" value="1"/>
</dbReference>
<evidence type="ECO:0000256" key="2">
    <source>
        <dbReference type="SAM" id="MobiDB-lite"/>
    </source>
</evidence>
<gene>
    <name evidence="4" type="ORF">J8273_6695</name>
</gene>
<dbReference type="InterPro" id="IPR001878">
    <property type="entry name" value="Znf_CCHC"/>
</dbReference>
<reference evidence="4" key="1">
    <citation type="submission" date="2021-05" db="EMBL/GenBank/DDBJ databases">
        <title>A free-living protist that lacks canonical eukaryotic 1 DNA replication and segregation systems.</title>
        <authorList>
            <person name="Salas-Leiva D.E."/>
            <person name="Tromer E.C."/>
            <person name="Curtis B.A."/>
            <person name="Jerlstrom-Hultqvist J."/>
            <person name="Kolisko M."/>
            <person name="Yi Z."/>
            <person name="Salas-Leiva J.S."/>
            <person name="Gallot-Lavallee L."/>
            <person name="Kops G.J.P.L."/>
            <person name="Archibald J.M."/>
            <person name="Simpson A.G.B."/>
            <person name="Roger A.J."/>
        </authorList>
    </citation>
    <scope>NUCLEOTIDE SEQUENCE</scope>
    <source>
        <strain evidence="4">BICM</strain>
    </source>
</reference>
<comment type="caution">
    <text evidence="4">The sequence shown here is derived from an EMBL/GenBank/DDBJ whole genome shotgun (WGS) entry which is preliminary data.</text>
</comment>
<dbReference type="GO" id="GO:0008270">
    <property type="term" value="F:zinc ion binding"/>
    <property type="evidence" value="ECO:0007669"/>
    <property type="project" value="UniProtKB-KW"/>
</dbReference>
<sequence>MDRRQSVAFNAAVLDCLTPGNSAQATALLRDIHPCAPVAHKLDGLISMFVIRAEIVDDILPDTVKRELLWELLPVAFISRIQHLRHEEDFDAFIDGLYEAVEDLEELEVEKKAFEAADISARSRMRLNLRTTKNPTQDHQPAGHMPQANPINQNKPQHQHPDLDRAAIKQYRRDHNLCLYCGGEGHRIADCPNKGPNKIKREAVRALDEDTTPFDPADAVEPLMALDTALTPDSEDSTVHWCDVSRVCLKPYTTRARDLLDTGAANAYVSEEFAKAAVEATGIAASRINRTVDTAASTVAKTSSASELHVPAPPPSVTSSYSDDDWKSVVRSAFRSVFARQSRLVDHLARVQVREVSAAITARPVEPGRHHYPRIAWPPDDHFSKMAGSDVLAVLLWLLVEAAWSDLAALRALSYVINIIHCSCSRRCCISGRFIPGRLCPSGSGRAG</sequence>
<dbReference type="OrthoDB" id="2432520at2759"/>
<dbReference type="GO" id="GO:0003676">
    <property type="term" value="F:nucleic acid binding"/>
    <property type="evidence" value="ECO:0007669"/>
    <property type="project" value="InterPro"/>
</dbReference>
<proteinExistence type="predicted"/>
<organism evidence="4 5">
    <name type="scientific">Carpediemonas membranifera</name>
    <dbReference type="NCBI Taxonomy" id="201153"/>
    <lineage>
        <taxon>Eukaryota</taxon>
        <taxon>Metamonada</taxon>
        <taxon>Carpediemonas-like organisms</taxon>
        <taxon>Carpediemonas</taxon>
    </lineage>
</organism>
<protein>
    <recommendedName>
        <fullName evidence="3">CCHC-type domain-containing protein</fullName>
    </recommendedName>
</protein>
<keyword evidence="5" id="KW-1185">Reference proteome</keyword>
<keyword evidence="1" id="KW-0862">Zinc</keyword>
<dbReference type="SMART" id="SM00343">
    <property type="entry name" value="ZnF_C2HC"/>
    <property type="match status" value="1"/>
</dbReference>
<dbReference type="Proteomes" id="UP000717585">
    <property type="component" value="Unassembled WGS sequence"/>
</dbReference>
<dbReference type="PROSITE" id="PS50158">
    <property type="entry name" value="ZF_CCHC"/>
    <property type="match status" value="1"/>
</dbReference>
<dbReference type="AlphaFoldDB" id="A0A8J6AQW9"/>
<accession>A0A8J6AQW9</accession>
<dbReference type="EMBL" id="JAHDYR010000041">
    <property type="protein sequence ID" value="KAG9391966.1"/>
    <property type="molecule type" value="Genomic_DNA"/>
</dbReference>